<dbReference type="Gene3D" id="1.10.860.10">
    <property type="entry name" value="DNAb Helicase, Chain A"/>
    <property type="match status" value="1"/>
</dbReference>
<feature type="domain" description="SF4 helicase" evidence="13">
    <location>
        <begin position="192"/>
        <end position="459"/>
    </location>
</feature>
<gene>
    <name evidence="14" type="primary">dnaB</name>
    <name evidence="14" type="ORF">J3U76_00235</name>
</gene>
<comment type="catalytic activity">
    <reaction evidence="10 12">
        <text>ATP + H2O = ADP + phosphate + H(+)</text>
        <dbReference type="Rhea" id="RHEA:13065"/>
        <dbReference type="ChEBI" id="CHEBI:15377"/>
        <dbReference type="ChEBI" id="CHEBI:15378"/>
        <dbReference type="ChEBI" id="CHEBI:30616"/>
        <dbReference type="ChEBI" id="CHEBI:43474"/>
        <dbReference type="ChEBI" id="CHEBI:456216"/>
        <dbReference type="EC" id="5.6.2.3"/>
    </reaction>
</comment>
<dbReference type="InterPro" id="IPR036185">
    <property type="entry name" value="DNA_heli_DnaB-like_N_sf"/>
</dbReference>
<sequence length="464" mass="51806">MSEKNATKTDQAVAQLKMPPHSFEAEQSVLGGLLLDNNAWDRVAEKVAEPDFYSRPHRLIFQAIHRLAQLNNPIDLITVQEELERHESLDTVGGFSYLVEIAKNTPSAANIGAYADIVRERALVREMIAVANDIAESGFDPQGRNADDLIDLAETKVFNIAESRTNVNEGPQPLRALLEHTIDRIEELYKSPHNGVTGVSSGYKDLDKMTAGFQDSDLVIVAARPSMGKTTFAMNLCEHAALTKDKPALIFSLEMPSEQIIMRMLASLGRIDQTKIRTGQLDDEDWARLSSTMGMLLEKGQLYIDDSSGLTPTEVRSRARRIAREHGGISMIMIDYLQLMTVPSLADNRTLEIAEISRSLKALAKELEVPVIALSQLNRSLEQRADKRPVNSDLRESGSIEQDADLIMFIYRDEVYHDDSEEKGIAEIIIGKQRNGPIGRVRLTFQGQFSRFDNYAGPAFDDEY</sequence>
<dbReference type="PANTHER" id="PTHR30153">
    <property type="entry name" value="REPLICATIVE DNA HELICASE DNAB"/>
    <property type="match status" value="1"/>
</dbReference>
<keyword evidence="5 12" id="KW-0378">Hydrolase</keyword>
<dbReference type="InterPro" id="IPR027417">
    <property type="entry name" value="P-loop_NTPase"/>
</dbReference>
<dbReference type="NCBIfam" id="TIGR00665">
    <property type="entry name" value="DnaB"/>
    <property type="match status" value="1"/>
</dbReference>
<keyword evidence="6 12" id="KW-0347">Helicase</keyword>
<dbReference type="EMBL" id="JAGDFX010000001">
    <property type="protein sequence ID" value="MBO1518077.1"/>
    <property type="molecule type" value="Genomic_DNA"/>
</dbReference>
<dbReference type="GO" id="GO:0003678">
    <property type="term" value="F:DNA helicase activity"/>
    <property type="evidence" value="ECO:0007669"/>
    <property type="project" value="UniProtKB-EC"/>
</dbReference>
<comment type="function">
    <text evidence="12">The main replicative DNA helicase, it participates in initiation and elongation during chromosome replication. Travels ahead of the DNA replisome, separating dsDNA into templates for DNA synthesis. A processive ATP-dependent 5'-3' DNA helicase it has DNA-dependent ATPase activity.</text>
</comment>
<evidence type="ECO:0000256" key="10">
    <source>
        <dbReference type="ARBA" id="ARBA00048954"/>
    </source>
</evidence>
<evidence type="ECO:0000256" key="1">
    <source>
        <dbReference type="ARBA" id="ARBA00008428"/>
    </source>
</evidence>
<keyword evidence="4 12" id="KW-0547">Nucleotide-binding</keyword>
<dbReference type="EC" id="5.6.2.3" evidence="11 12"/>
<dbReference type="RefSeq" id="WP_208003635.1">
    <property type="nucleotide sequence ID" value="NZ_JAGDFX010000001.1"/>
</dbReference>
<accession>A0ABS3NBV1</accession>
<dbReference type="CDD" id="cd00984">
    <property type="entry name" value="DnaB_C"/>
    <property type="match status" value="1"/>
</dbReference>
<dbReference type="SMART" id="SM00382">
    <property type="entry name" value="AAA"/>
    <property type="match status" value="1"/>
</dbReference>
<dbReference type="Proteomes" id="UP000664882">
    <property type="component" value="Unassembled WGS sequence"/>
</dbReference>
<keyword evidence="15" id="KW-1185">Reference proteome</keyword>
<evidence type="ECO:0000256" key="9">
    <source>
        <dbReference type="ARBA" id="ARBA00023235"/>
    </source>
</evidence>
<comment type="caution">
    <text evidence="14">The sequence shown here is derived from an EMBL/GenBank/DDBJ whole genome shotgun (WGS) entry which is preliminary data.</text>
</comment>
<keyword evidence="7 12" id="KW-0067">ATP-binding</keyword>
<organism evidence="14 15">
    <name type="scientific">Oceanisphaera pacifica</name>
    <dbReference type="NCBI Taxonomy" id="2818389"/>
    <lineage>
        <taxon>Bacteria</taxon>
        <taxon>Pseudomonadati</taxon>
        <taxon>Pseudomonadota</taxon>
        <taxon>Gammaproteobacteria</taxon>
        <taxon>Aeromonadales</taxon>
        <taxon>Aeromonadaceae</taxon>
        <taxon>Oceanisphaera</taxon>
    </lineage>
</organism>
<evidence type="ECO:0000256" key="7">
    <source>
        <dbReference type="ARBA" id="ARBA00022840"/>
    </source>
</evidence>
<reference evidence="14 15" key="1">
    <citation type="submission" date="2021-03" db="EMBL/GenBank/DDBJ databases">
        <title>Oceanisphaera sp. nov., isolated from the intestine.</title>
        <authorList>
            <person name="Zhao L.-H."/>
            <person name="Shi L.-F."/>
        </authorList>
    </citation>
    <scope>NUCLEOTIDE SEQUENCE [LARGE SCALE GENOMIC DNA]</scope>
    <source>
        <strain evidence="14 15">DM8</strain>
    </source>
</reference>
<dbReference type="Gene3D" id="3.40.50.300">
    <property type="entry name" value="P-loop containing nucleotide triphosphate hydrolases"/>
    <property type="match status" value="1"/>
</dbReference>
<dbReference type="InterPro" id="IPR007692">
    <property type="entry name" value="DNA_helicase_DnaB"/>
</dbReference>
<dbReference type="GO" id="GO:0016787">
    <property type="term" value="F:hydrolase activity"/>
    <property type="evidence" value="ECO:0007669"/>
    <property type="project" value="UniProtKB-KW"/>
</dbReference>
<evidence type="ECO:0000313" key="14">
    <source>
        <dbReference type="EMBL" id="MBO1518077.1"/>
    </source>
</evidence>
<dbReference type="Pfam" id="PF03796">
    <property type="entry name" value="DnaB_C"/>
    <property type="match status" value="1"/>
</dbReference>
<evidence type="ECO:0000256" key="2">
    <source>
        <dbReference type="ARBA" id="ARBA00022515"/>
    </source>
</evidence>
<dbReference type="SUPFAM" id="SSF48024">
    <property type="entry name" value="N-terminal domain of DnaB helicase"/>
    <property type="match status" value="1"/>
</dbReference>
<keyword evidence="2 12" id="KW-0639">Primosome</keyword>
<dbReference type="InterPro" id="IPR007693">
    <property type="entry name" value="DNA_helicase_DnaB-like_N"/>
</dbReference>
<name>A0ABS3NBV1_9GAMM</name>
<proteinExistence type="inferred from homology"/>
<dbReference type="InterPro" id="IPR016136">
    <property type="entry name" value="DNA_helicase_N/primase_C"/>
</dbReference>
<evidence type="ECO:0000256" key="12">
    <source>
        <dbReference type="RuleBase" id="RU362085"/>
    </source>
</evidence>
<evidence type="ECO:0000256" key="11">
    <source>
        <dbReference type="NCBIfam" id="TIGR00665"/>
    </source>
</evidence>
<keyword evidence="8 12" id="KW-0238">DNA-binding</keyword>
<evidence type="ECO:0000256" key="4">
    <source>
        <dbReference type="ARBA" id="ARBA00022741"/>
    </source>
</evidence>
<dbReference type="InterPro" id="IPR007694">
    <property type="entry name" value="DNA_helicase_DnaB-like_C"/>
</dbReference>
<dbReference type="PROSITE" id="PS51199">
    <property type="entry name" value="SF4_HELICASE"/>
    <property type="match status" value="1"/>
</dbReference>
<protein>
    <recommendedName>
        <fullName evidence="11 12">Replicative DNA helicase</fullName>
        <ecNumber evidence="11 12">5.6.2.3</ecNumber>
    </recommendedName>
</protein>
<evidence type="ECO:0000259" key="13">
    <source>
        <dbReference type="PROSITE" id="PS51199"/>
    </source>
</evidence>
<evidence type="ECO:0000256" key="5">
    <source>
        <dbReference type="ARBA" id="ARBA00022801"/>
    </source>
</evidence>
<dbReference type="NCBIfam" id="NF004384">
    <property type="entry name" value="PRK05748.1"/>
    <property type="match status" value="1"/>
</dbReference>
<dbReference type="InterPro" id="IPR003593">
    <property type="entry name" value="AAA+_ATPase"/>
</dbReference>
<evidence type="ECO:0000256" key="8">
    <source>
        <dbReference type="ARBA" id="ARBA00023125"/>
    </source>
</evidence>
<evidence type="ECO:0000256" key="6">
    <source>
        <dbReference type="ARBA" id="ARBA00022806"/>
    </source>
</evidence>
<dbReference type="SUPFAM" id="SSF52540">
    <property type="entry name" value="P-loop containing nucleoside triphosphate hydrolases"/>
    <property type="match status" value="1"/>
</dbReference>
<keyword evidence="9" id="KW-0413">Isomerase</keyword>
<dbReference type="PANTHER" id="PTHR30153:SF2">
    <property type="entry name" value="REPLICATIVE DNA HELICASE"/>
    <property type="match status" value="1"/>
</dbReference>
<dbReference type="Pfam" id="PF00772">
    <property type="entry name" value="DnaB"/>
    <property type="match status" value="1"/>
</dbReference>
<evidence type="ECO:0000256" key="3">
    <source>
        <dbReference type="ARBA" id="ARBA00022705"/>
    </source>
</evidence>
<keyword evidence="3 12" id="KW-0235">DNA replication</keyword>
<comment type="similarity">
    <text evidence="1 12">Belongs to the helicase family. DnaB subfamily.</text>
</comment>
<evidence type="ECO:0000313" key="15">
    <source>
        <dbReference type="Proteomes" id="UP000664882"/>
    </source>
</evidence>